<proteinExistence type="predicted"/>
<accession>A0AAV5L9X9</accession>
<comment type="caution">
    <text evidence="1">The sequence shown here is derived from an EMBL/GenBank/DDBJ whole genome shotgun (WGS) entry which is preliminary data.</text>
</comment>
<keyword evidence="2" id="KW-1185">Reference proteome</keyword>
<dbReference type="Gene3D" id="3.20.20.100">
    <property type="entry name" value="NADP-dependent oxidoreductase domain"/>
    <property type="match status" value="1"/>
</dbReference>
<sequence>MGASLILESFNQGRLKENMASFNLKLNDQDLLEIDKLEEKKIMRGEFLVNDTRSPYKTIDDL</sequence>
<evidence type="ECO:0000313" key="1">
    <source>
        <dbReference type="EMBL" id="GKV33817.1"/>
    </source>
</evidence>
<evidence type="ECO:0000313" key="2">
    <source>
        <dbReference type="Proteomes" id="UP001054252"/>
    </source>
</evidence>
<organism evidence="1 2">
    <name type="scientific">Rubroshorea leprosula</name>
    <dbReference type="NCBI Taxonomy" id="152421"/>
    <lineage>
        <taxon>Eukaryota</taxon>
        <taxon>Viridiplantae</taxon>
        <taxon>Streptophyta</taxon>
        <taxon>Embryophyta</taxon>
        <taxon>Tracheophyta</taxon>
        <taxon>Spermatophyta</taxon>
        <taxon>Magnoliopsida</taxon>
        <taxon>eudicotyledons</taxon>
        <taxon>Gunneridae</taxon>
        <taxon>Pentapetalae</taxon>
        <taxon>rosids</taxon>
        <taxon>malvids</taxon>
        <taxon>Malvales</taxon>
        <taxon>Dipterocarpaceae</taxon>
        <taxon>Rubroshorea</taxon>
    </lineage>
</organism>
<name>A0AAV5L9X9_9ROSI</name>
<dbReference type="EMBL" id="BPVZ01000102">
    <property type="protein sequence ID" value="GKV33817.1"/>
    <property type="molecule type" value="Genomic_DNA"/>
</dbReference>
<dbReference type="AlphaFoldDB" id="A0AAV5L9X9"/>
<reference evidence="1 2" key="1">
    <citation type="journal article" date="2021" name="Commun. Biol.">
        <title>The genome of Shorea leprosula (Dipterocarpaceae) highlights the ecological relevance of drought in aseasonal tropical rainforests.</title>
        <authorList>
            <person name="Ng K.K.S."/>
            <person name="Kobayashi M.J."/>
            <person name="Fawcett J.A."/>
            <person name="Hatakeyama M."/>
            <person name="Paape T."/>
            <person name="Ng C.H."/>
            <person name="Ang C.C."/>
            <person name="Tnah L.H."/>
            <person name="Lee C.T."/>
            <person name="Nishiyama T."/>
            <person name="Sese J."/>
            <person name="O'Brien M.J."/>
            <person name="Copetti D."/>
            <person name="Mohd Noor M.I."/>
            <person name="Ong R.C."/>
            <person name="Putra M."/>
            <person name="Sireger I.Z."/>
            <person name="Indrioko S."/>
            <person name="Kosugi Y."/>
            <person name="Izuno A."/>
            <person name="Isagi Y."/>
            <person name="Lee S.L."/>
            <person name="Shimizu K.K."/>
        </authorList>
    </citation>
    <scope>NUCLEOTIDE SEQUENCE [LARGE SCALE GENOMIC DNA]</scope>
    <source>
        <strain evidence="1">214</strain>
    </source>
</reference>
<gene>
    <name evidence="1" type="ORF">SLEP1_g42268</name>
</gene>
<dbReference type="SUPFAM" id="SSF51430">
    <property type="entry name" value="NAD(P)-linked oxidoreductase"/>
    <property type="match status" value="1"/>
</dbReference>
<protein>
    <submittedName>
        <fullName evidence="1">Uncharacterized protein</fullName>
    </submittedName>
</protein>
<dbReference type="InterPro" id="IPR036812">
    <property type="entry name" value="NAD(P)_OxRdtase_dom_sf"/>
</dbReference>
<dbReference type="Proteomes" id="UP001054252">
    <property type="component" value="Unassembled WGS sequence"/>
</dbReference>